<dbReference type="InterPro" id="IPR016181">
    <property type="entry name" value="Acyl_CoA_acyltransferase"/>
</dbReference>
<dbReference type="RefSeq" id="WP_281535283.1">
    <property type="nucleotide sequence ID" value="NZ_CP075584.1"/>
</dbReference>
<reference evidence="2 3" key="1">
    <citation type="submission" date="2021-05" db="EMBL/GenBank/DDBJ databases">
        <authorList>
            <person name="Kumar R."/>
            <person name="Kumar A."/>
            <person name="Mukhia S."/>
        </authorList>
    </citation>
    <scope>NUCLEOTIDE SEQUENCE [LARGE SCALE GENOMIC DNA]</scope>
    <source>
        <strain evidence="2 3">ERMR7:08</strain>
    </source>
</reference>
<dbReference type="CDD" id="cd04301">
    <property type="entry name" value="NAT_SF"/>
    <property type="match status" value="1"/>
</dbReference>
<accession>A0ABY7NEC8</accession>
<protein>
    <submittedName>
        <fullName evidence="2">GNAT family N-acetyltransferase</fullName>
    </submittedName>
</protein>
<proteinExistence type="predicted"/>
<gene>
    <name evidence="2" type="ORF">KIV56_04145</name>
</gene>
<sequence>MDDLMRRIEELTIPEEPGAEGWDDFAAAAEVHNAVEAAAYGTDELSVTADEELPDWLDQEWDPRRLFVVRAADGSTPAGGGDALPADAEADDAADTDVPRIVARGVCEFEGPGSKTAWLRADVLPGHRNRGIGTALFTLLESVAEAKGCVNQIVYAASPDAPGERLVAPTGFGSLPLRNPEVRFLLRRGYRLEQVERGSRLTLPADRERVERLLRVAEERAGRDYEIVQWHGVTPIRWQRDLARLYEKMSTDTPTAGLEEPAEPWPLDRFLERQVLLADGPRTVYTTAVVHRRSRALVGFTELSVPAETDRPINQEDTLVVREHRGHRLGLLLKCSNLESIRRDEPGHPSVITFNAEENRHMLAINEALGFEPFGYEGGWRRRTPESSGP</sequence>
<dbReference type="PROSITE" id="PS51186">
    <property type="entry name" value="GNAT"/>
    <property type="match status" value="1"/>
</dbReference>
<dbReference type="EMBL" id="CP075584">
    <property type="protein sequence ID" value="WBM80619.1"/>
    <property type="molecule type" value="Genomic_DNA"/>
</dbReference>
<dbReference type="Gene3D" id="3.40.630.30">
    <property type="match status" value="1"/>
</dbReference>
<organism evidence="2 3">
    <name type="scientific">Cryobacterium breve</name>
    <dbReference type="NCBI Taxonomy" id="1259258"/>
    <lineage>
        <taxon>Bacteria</taxon>
        <taxon>Bacillati</taxon>
        <taxon>Actinomycetota</taxon>
        <taxon>Actinomycetes</taxon>
        <taxon>Micrococcales</taxon>
        <taxon>Microbacteriaceae</taxon>
        <taxon>Cryobacterium</taxon>
    </lineage>
</organism>
<dbReference type="Pfam" id="PF00583">
    <property type="entry name" value="Acetyltransf_1"/>
    <property type="match status" value="1"/>
</dbReference>
<dbReference type="Proteomes" id="UP001212421">
    <property type="component" value="Chromosome"/>
</dbReference>
<feature type="domain" description="N-acetyltransferase" evidence="1">
    <location>
        <begin position="11"/>
        <end position="213"/>
    </location>
</feature>
<dbReference type="SUPFAM" id="SSF55729">
    <property type="entry name" value="Acyl-CoA N-acyltransferases (Nat)"/>
    <property type="match status" value="2"/>
</dbReference>
<evidence type="ECO:0000313" key="3">
    <source>
        <dbReference type="Proteomes" id="UP001212421"/>
    </source>
</evidence>
<evidence type="ECO:0000313" key="2">
    <source>
        <dbReference type="EMBL" id="WBM80619.1"/>
    </source>
</evidence>
<evidence type="ECO:0000259" key="1">
    <source>
        <dbReference type="PROSITE" id="PS51186"/>
    </source>
</evidence>
<dbReference type="InterPro" id="IPR000182">
    <property type="entry name" value="GNAT_dom"/>
</dbReference>
<name>A0ABY7NEC8_9MICO</name>
<keyword evidence="3" id="KW-1185">Reference proteome</keyword>